<dbReference type="FunFam" id="3.20.20.300:FF:000008">
    <property type="entry name" value="Beta-N-acetylglucosaminidase, putative"/>
    <property type="match status" value="1"/>
</dbReference>
<dbReference type="SUPFAM" id="SSF51445">
    <property type="entry name" value="(Trans)glycosidases"/>
    <property type="match status" value="1"/>
</dbReference>
<feature type="domain" description="Glycoside hydrolase family 3 N-terminal" evidence="6">
    <location>
        <begin position="122"/>
        <end position="468"/>
    </location>
</feature>
<proteinExistence type="inferred from homology"/>
<dbReference type="InterPro" id="IPR036881">
    <property type="entry name" value="Glyco_hydro_3_C_sf"/>
</dbReference>
<dbReference type="InterPro" id="IPR001764">
    <property type="entry name" value="Glyco_hydro_3_N"/>
</dbReference>
<dbReference type="GO" id="GO:0009254">
    <property type="term" value="P:peptidoglycan turnover"/>
    <property type="evidence" value="ECO:0007669"/>
    <property type="project" value="TreeGrafter"/>
</dbReference>
<reference evidence="7" key="1">
    <citation type="submission" date="2021-07" db="EMBL/GenBank/DDBJ databases">
        <authorList>
            <person name="Branca A.L. A."/>
        </authorList>
    </citation>
    <scope>NUCLEOTIDE SEQUENCE</scope>
</reference>
<evidence type="ECO:0000256" key="3">
    <source>
        <dbReference type="ARBA" id="ARBA00023180"/>
    </source>
</evidence>
<dbReference type="PANTHER" id="PTHR30480">
    <property type="entry name" value="BETA-HEXOSAMINIDASE-RELATED"/>
    <property type="match status" value="1"/>
</dbReference>
<evidence type="ECO:0000256" key="1">
    <source>
        <dbReference type="ARBA" id="ARBA00005336"/>
    </source>
</evidence>
<dbReference type="AlphaFoldDB" id="A0A9W4HVX4"/>
<dbReference type="Gene3D" id="3.40.50.1700">
    <property type="entry name" value="Glycoside hydrolase family 3 C-terminal domain"/>
    <property type="match status" value="1"/>
</dbReference>
<evidence type="ECO:0000313" key="7">
    <source>
        <dbReference type="EMBL" id="CAG8137764.1"/>
    </source>
</evidence>
<protein>
    <recommendedName>
        <fullName evidence="6">Glycoside hydrolase family 3 N-terminal domain-containing protein</fullName>
    </recommendedName>
</protein>
<dbReference type="InterPro" id="IPR017853">
    <property type="entry name" value="GH"/>
</dbReference>
<dbReference type="Gene3D" id="3.20.20.300">
    <property type="entry name" value="Glycoside hydrolase, family 3, N-terminal domain"/>
    <property type="match status" value="1"/>
</dbReference>
<dbReference type="GO" id="GO:0005975">
    <property type="term" value="P:carbohydrate metabolic process"/>
    <property type="evidence" value="ECO:0007669"/>
    <property type="project" value="InterPro"/>
</dbReference>
<dbReference type="InterPro" id="IPR050226">
    <property type="entry name" value="NagZ_Beta-hexosaminidase"/>
</dbReference>
<dbReference type="GO" id="GO:0004553">
    <property type="term" value="F:hydrolase activity, hydrolyzing O-glycosyl compounds"/>
    <property type="evidence" value="ECO:0007669"/>
    <property type="project" value="InterPro"/>
</dbReference>
<keyword evidence="2" id="KW-0378">Hydrolase</keyword>
<dbReference type="OrthoDB" id="272303at2759"/>
<comment type="similarity">
    <text evidence="1">Belongs to the glycosyl hydrolase 3 family.</text>
</comment>
<dbReference type="EMBL" id="CAJVNV010000266">
    <property type="protein sequence ID" value="CAG8137764.1"/>
    <property type="molecule type" value="Genomic_DNA"/>
</dbReference>
<dbReference type="Proteomes" id="UP001153461">
    <property type="component" value="Unassembled WGS sequence"/>
</dbReference>
<dbReference type="InterPro" id="IPR016181">
    <property type="entry name" value="Acyl_CoA_acyltransferase"/>
</dbReference>
<name>A0A9W4HVX4_PENNA</name>
<evidence type="ECO:0000256" key="4">
    <source>
        <dbReference type="ARBA" id="ARBA00023277"/>
    </source>
</evidence>
<dbReference type="InterPro" id="IPR036962">
    <property type="entry name" value="Glyco_hydro_3_N_sf"/>
</dbReference>
<dbReference type="FunFam" id="3.40.50.1700:FF:000013">
    <property type="entry name" value="Glycoside hydrolase family 3 protein"/>
    <property type="match status" value="1"/>
</dbReference>
<keyword evidence="5" id="KW-0326">Glycosidase</keyword>
<dbReference type="Pfam" id="PF00933">
    <property type="entry name" value="Glyco_hydro_3"/>
    <property type="match status" value="1"/>
</dbReference>
<comment type="caution">
    <text evidence="7">The sequence shown here is derived from an EMBL/GenBank/DDBJ whole genome shotgun (WGS) entry which is preliminary data.</text>
</comment>
<evidence type="ECO:0000259" key="6">
    <source>
        <dbReference type="Pfam" id="PF00933"/>
    </source>
</evidence>
<dbReference type="SUPFAM" id="SSF55729">
    <property type="entry name" value="Acyl-CoA N-acyltransferases (Nat)"/>
    <property type="match status" value="1"/>
</dbReference>
<gene>
    <name evidence="7" type="ORF">PNAL_LOCUS5734</name>
</gene>
<organism evidence="7 8">
    <name type="scientific">Penicillium nalgiovense</name>
    <dbReference type="NCBI Taxonomy" id="60175"/>
    <lineage>
        <taxon>Eukaryota</taxon>
        <taxon>Fungi</taxon>
        <taxon>Dikarya</taxon>
        <taxon>Ascomycota</taxon>
        <taxon>Pezizomycotina</taxon>
        <taxon>Eurotiomycetes</taxon>
        <taxon>Eurotiomycetidae</taxon>
        <taxon>Eurotiales</taxon>
        <taxon>Aspergillaceae</taxon>
        <taxon>Penicillium</taxon>
    </lineage>
</organism>
<evidence type="ECO:0000256" key="5">
    <source>
        <dbReference type="ARBA" id="ARBA00023295"/>
    </source>
</evidence>
<keyword evidence="3" id="KW-0325">Glycoprotein</keyword>
<evidence type="ECO:0000313" key="8">
    <source>
        <dbReference type="Proteomes" id="UP001153461"/>
    </source>
</evidence>
<dbReference type="PANTHER" id="PTHR30480:SF8">
    <property type="entry name" value="PUTATIVE (AFU_ORTHOLOGUE AFUA_8G04060)-RELATED"/>
    <property type="match status" value="1"/>
</dbReference>
<sequence>MSVHTYIPRICQDPVTLTAGGSPLSPYLPSPNSSPTFAALGQKDKAPEVRFFDSCNPFKTLLSPDYACTGFIFLTCQTFAVSTPWISRHCTLRIIPPWAAAGIPPRAMARKEDMLPPGWEDLDRQMGQLFMMGFDGTSVNQQIRSLIENYHLGAVLLSAKNLKCIFQQGPSSLASWTVTDAFVAAEDATRLVLELQTIARDAGHPVPLLIAMDQENGGVNSLYDEIFIRQFPSTMGIAATGSKSLAHEVAVATAHELKAVGVNWILGPVLDVLTNVRNQPLGVRTAGDDPQEASRYGVQFMKGYQEAGLVTCGKHFPSYGNLEFLGSQTDVPIITESLEQLSLSALVPFRNAISQGLDAMMVGGVSLSSAGMNVMHACLSDQVVDELLRKDLQFQGVVVSECLEMEALTHNIGVGGGTVMAKNAGCDVILLCRSFPVQQEAINGLKLGVENGIIGRQRIEQSLRRVLDLKARCTSWEQALNPPGLSSLTQMQPSHTNLSTRAYNSSITVMRDKHNLLPLSNVIEADEELLLLTPLVKPLPTSAVSLSVAECAHGSLDPLSSERTSSVLSGEGVFKELGRSLSRQRNGRVLHTSYTSNGVRPIHEDLIQRASAVVVVTADANRNLYQQGFSKHVSMVCQSQYNSSGERRERPLIVVAVSSPYDFAMDSSIGTYICTYDFTETALQALVKVLYGDLTPSAALPGSIGRTQKIHQSRQHWLVENWNEDRDSFALDALLDTVRADCAPGQPSELLGATTSSFLLRTDDIDEAHFVVRNSSTHALYGFCASYFFRSTGTGVLACLIVDPSRRKLSIGHSLHSRAIRTLLQRSGMRRFQLGSRLPGIYLGIPTVNPVERKRLRQWFANMGWNTALSRPVCSVILRNLSTWVPPEGLSVTLQSAEVTYDLVYGWDFAPAILDFIKTYARQGVADIYRMALGGAPNCGIIRAKRPSDGVILGSIVIYSERSALAEHMPVLRATQASVGGISSPVISPCGEDYSAVMQGLILLAIKQVRKLSADAVVMDCVDGDGNFDHLSTMGFTMLHSFEEVNCDAATWTMMHA</sequence>
<evidence type="ECO:0000256" key="2">
    <source>
        <dbReference type="ARBA" id="ARBA00022801"/>
    </source>
</evidence>
<accession>A0A9W4HVX4</accession>
<keyword evidence="4" id="KW-0119">Carbohydrate metabolism</keyword>